<feature type="compositionally biased region" description="Basic and acidic residues" evidence="1">
    <location>
        <begin position="456"/>
        <end position="472"/>
    </location>
</feature>
<feature type="compositionally biased region" description="Basic and acidic residues" evidence="1">
    <location>
        <begin position="299"/>
        <end position="310"/>
    </location>
</feature>
<feature type="compositionally biased region" description="Low complexity" evidence="1">
    <location>
        <begin position="311"/>
        <end position="320"/>
    </location>
</feature>
<dbReference type="RefSeq" id="WP_166649121.1">
    <property type="nucleotide sequence ID" value="NZ_SOAW01000001.1"/>
</dbReference>
<feature type="compositionally biased region" description="Polar residues" evidence="1">
    <location>
        <begin position="332"/>
        <end position="347"/>
    </location>
</feature>
<comment type="caution">
    <text evidence="3">The sequence shown here is derived from an EMBL/GenBank/DDBJ whole genome shotgun (WGS) entry which is preliminary data.</text>
</comment>
<reference evidence="3 4" key="1">
    <citation type="submission" date="2019-03" db="EMBL/GenBank/DDBJ databases">
        <title>Genomic Encyclopedia of Archaeal and Bacterial Type Strains, Phase II (KMG-II): from individual species to whole genera.</title>
        <authorList>
            <person name="Goeker M."/>
        </authorList>
    </citation>
    <scope>NUCLEOTIDE SEQUENCE [LARGE SCALE GENOMIC DNA]</scope>
    <source>
        <strain evidence="3 4">DSM 24323</strain>
    </source>
</reference>
<dbReference type="InterPro" id="IPR021421">
    <property type="entry name" value="DUF3071"/>
</dbReference>
<gene>
    <name evidence="3" type="ORF">CLV29_0833</name>
</gene>
<sequence>MDIGLTPREIQTRVRAGASLAEVAEAAGVPSERIEPFAAPVLAEREHIASLALAAAVRRRGEAAAHRTLNVAVTDRLGRRGIADDQVTWDAWRREDRRWTLVARYELGALPREAVFYYNQQSRISEPANDDARWLAGELSALPGAPDDPTEPTIDLDDELALVRALREPLDSDPGEVPGSDPEPPLRLYQGWQAETDDEVIEPDPNTTPEAAPHVPLPRSQATPQDIGQEIEAQLSSYGGNQTAGLDLLYDLFDGSGTDREYAGLTEPEQPPLDFGEEAEPEQPAAGATGTRRRRKSKGRAEARSKKSDSSESTPVDSSEAATGEFPRATPGDSSESTPGGSSQATGSVPAEAGSPGGSSVATPTAGAQDVPPGADEPTVPVPTDAEPSTIPPVAEEPGADRSTPRKGPADPVTASTGVDGDEHSGRPNRETSGSPSAPKASTDRPAAAASGSSDRSVDPDVSTDDRAKGSEQGEAEEQTVQIPRPRKRRKRASVPTWDEIMFGGDSDD</sequence>
<evidence type="ECO:0000259" key="2">
    <source>
        <dbReference type="Pfam" id="PF11268"/>
    </source>
</evidence>
<dbReference type="EMBL" id="SOAW01000001">
    <property type="protein sequence ID" value="TDT33228.1"/>
    <property type="molecule type" value="Genomic_DNA"/>
</dbReference>
<accession>A0A4V3END3</accession>
<feature type="region of interest" description="Disordered" evidence="1">
    <location>
        <begin position="168"/>
        <end position="509"/>
    </location>
</feature>
<dbReference type="InterPro" id="IPR047682">
    <property type="entry name" value="SepH-like"/>
</dbReference>
<dbReference type="NCBIfam" id="NF040712">
    <property type="entry name" value="SepH"/>
    <property type="match status" value="1"/>
</dbReference>
<dbReference type="Proteomes" id="UP000295371">
    <property type="component" value="Unassembled WGS sequence"/>
</dbReference>
<feature type="domain" description="DUF3071" evidence="2">
    <location>
        <begin position="4"/>
        <end position="117"/>
    </location>
</feature>
<protein>
    <recommendedName>
        <fullName evidence="2">DUF3071 domain-containing protein</fullName>
    </recommendedName>
</protein>
<evidence type="ECO:0000313" key="3">
    <source>
        <dbReference type="EMBL" id="TDT33228.1"/>
    </source>
</evidence>
<feature type="compositionally biased region" description="Polar residues" evidence="1">
    <location>
        <begin position="234"/>
        <end position="244"/>
    </location>
</feature>
<feature type="compositionally biased region" description="Basic and acidic residues" evidence="1">
    <location>
        <begin position="421"/>
        <end position="430"/>
    </location>
</feature>
<dbReference type="Pfam" id="PF11268">
    <property type="entry name" value="DUF3071"/>
    <property type="match status" value="1"/>
</dbReference>
<evidence type="ECO:0000256" key="1">
    <source>
        <dbReference type="SAM" id="MobiDB-lite"/>
    </source>
</evidence>
<organism evidence="3 4">
    <name type="scientific">Naumannella halotolerans</name>
    <dbReference type="NCBI Taxonomy" id="993414"/>
    <lineage>
        <taxon>Bacteria</taxon>
        <taxon>Bacillati</taxon>
        <taxon>Actinomycetota</taxon>
        <taxon>Actinomycetes</taxon>
        <taxon>Propionibacteriales</taxon>
        <taxon>Propionibacteriaceae</taxon>
        <taxon>Naumannella</taxon>
    </lineage>
</organism>
<evidence type="ECO:0000313" key="4">
    <source>
        <dbReference type="Proteomes" id="UP000295371"/>
    </source>
</evidence>
<dbReference type="AlphaFoldDB" id="A0A4V3END3"/>
<proteinExistence type="predicted"/>
<name>A0A4V3END3_9ACTN</name>
<keyword evidence="4" id="KW-1185">Reference proteome</keyword>